<dbReference type="Proteomes" id="UP000541185">
    <property type="component" value="Unassembled WGS sequence"/>
</dbReference>
<proteinExistence type="predicted"/>
<gene>
    <name evidence="1" type="ORF">HHL11_15015</name>
</gene>
<organism evidence="1 2">
    <name type="scientific">Ramlibacter agri</name>
    <dbReference type="NCBI Taxonomy" id="2728837"/>
    <lineage>
        <taxon>Bacteria</taxon>
        <taxon>Pseudomonadati</taxon>
        <taxon>Pseudomonadota</taxon>
        <taxon>Betaproteobacteria</taxon>
        <taxon>Burkholderiales</taxon>
        <taxon>Comamonadaceae</taxon>
        <taxon>Ramlibacter</taxon>
    </lineage>
</organism>
<keyword evidence="2" id="KW-1185">Reference proteome</keyword>
<accession>A0A848H3I8</accession>
<protein>
    <submittedName>
        <fullName evidence="1">Uncharacterized protein</fullName>
    </submittedName>
</protein>
<comment type="caution">
    <text evidence="1">The sequence shown here is derived from an EMBL/GenBank/DDBJ whole genome shotgun (WGS) entry which is preliminary data.</text>
</comment>
<dbReference type="EMBL" id="JABBFX010000001">
    <property type="protein sequence ID" value="NML45067.1"/>
    <property type="molecule type" value="Genomic_DNA"/>
</dbReference>
<reference evidence="1 2" key="1">
    <citation type="submission" date="2020-04" db="EMBL/GenBank/DDBJ databases">
        <title>Ramlibacter sp. G-1-2-2 isolated from soil.</title>
        <authorList>
            <person name="Dahal R.H."/>
        </authorList>
    </citation>
    <scope>NUCLEOTIDE SEQUENCE [LARGE SCALE GENOMIC DNA]</scope>
    <source>
        <strain evidence="1 2">G-1-2-2</strain>
    </source>
</reference>
<dbReference type="AlphaFoldDB" id="A0A848H3I8"/>
<dbReference type="RefSeq" id="WP_169419157.1">
    <property type="nucleotide sequence ID" value="NZ_JABBFX010000001.1"/>
</dbReference>
<sequence length="219" mass="23718">MTIQALQSQLLQQSQLRSISIAADGKLSVAPLATSSFHSLEVSAHPAVLGGSSDCQPFQATTRQVEIPCAAEQVATLIDPVRWGDFSEIQTSNCVKSVTRPDGGWQGTIEERLAWKLFDKTIVYQNLLNIDFAIAAGASVDFTLKQCLAGGLNMDSGYLRLVELSPNSCALVCQKQLSYAPPSDWCLLPTFVLDGILDVWLNAITASYAHRMLAATQSR</sequence>
<evidence type="ECO:0000313" key="1">
    <source>
        <dbReference type="EMBL" id="NML45067.1"/>
    </source>
</evidence>
<evidence type="ECO:0000313" key="2">
    <source>
        <dbReference type="Proteomes" id="UP000541185"/>
    </source>
</evidence>
<name>A0A848H3I8_9BURK</name>